<name>A0AAV1JT04_9NEOP</name>
<keyword evidence="5 10" id="KW-0256">Endoplasmic reticulum</keyword>
<keyword evidence="4 10" id="KW-0812">Transmembrane</keyword>
<comment type="subcellular location">
    <subcellularLocation>
        <location evidence="1 10">Endoplasmic reticulum membrane</location>
        <topology evidence="1 10">Multi-pass membrane protein</topology>
    </subcellularLocation>
</comment>
<keyword evidence="12" id="KW-1185">Reference proteome</keyword>
<feature type="transmembrane region" description="Helical" evidence="10">
    <location>
        <begin position="225"/>
        <end position="247"/>
    </location>
</feature>
<evidence type="ECO:0000256" key="7">
    <source>
        <dbReference type="ARBA" id="ARBA00023055"/>
    </source>
</evidence>
<dbReference type="GO" id="GO:0006665">
    <property type="term" value="P:sphingolipid metabolic process"/>
    <property type="evidence" value="ECO:0007669"/>
    <property type="project" value="TreeGrafter"/>
</dbReference>
<keyword evidence="9 10" id="KW-0472">Membrane</keyword>
<evidence type="ECO:0000256" key="1">
    <source>
        <dbReference type="ARBA" id="ARBA00004477"/>
    </source>
</evidence>
<proteinExistence type="inferred from homology"/>
<protein>
    <recommendedName>
        <fullName evidence="10">Protein ARV</fullName>
    </recommendedName>
</protein>
<feature type="transmembrane region" description="Helical" evidence="10">
    <location>
        <begin position="155"/>
        <end position="173"/>
    </location>
</feature>
<dbReference type="GO" id="GO:0032541">
    <property type="term" value="C:cortical endoplasmic reticulum"/>
    <property type="evidence" value="ECO:0007669"/>
    <property type="project" value="TreeGrafter"/>
</dbReference>
<keyword evidence="7 10" id="KW-0445">Lipid transport</keyword>
<dbReference type="GO" id="GO:0097036">
    <property type="term" value="P:regulation of plasma membrane sterol distribution"/>
    <property type="evidence" value="ECO:0007669"/>
    <property type="project" value="UniProtKB-UniRule"/>
</dbReference>
<dbReference type="Proteomes" id="UP001497472">
    <property type="component" value="Unassembled WGS sequence"/>
</dbReference>
<evidence type="ECO:0000256" key="5">
    <source>
        <dbReference type="ARBA" id="ARBA00022824"/>
    </source>
</evidence>
<reference evidence="11 12" key="1">
    <citation type="submission" date="2023-11" db="EMBL/GenBank/DDBJ databases">
        <authorList>
            <person name="Okamura Y."/>
        </authorList>
    </citation>
    <scope>NUCLEOTIDE SEQUENCE [LARGE SCALE GENOMIC DNA]</scope>
</reference>
<feature type="transmembrane region" description="Helical" evidence="10">
    <location>
        <begin position="194"/>
        <end position="213"/>
    </location>
</feature>
<accession>A0AAV1JT04</accession>
<gene>
    <name evidence="11" type="ORF">LNINA_LOCUS10632</name>
</gene>
<dbReference type="GO" id="GO:0016125">
    <property type="term" value="P:sterol metabolic process"/>
    <property type="evidence" value="ECO:0007669"/>
    <property type="project" value="UniProtKB-UniRule"/>
</dbReference>
<evidence type="ECO:0000256" key="10">
    <source>
        <dbReference type="RuleBase" id="RU368065"/>
    </source>
</evidence>
<sequence>MKDKHYRCVNCGEAVSALYRNYGPSVLKLTKCESCKCIVDKYIEYDPSIVMIDLVLISKEAQRHIIFNTDFKAYWKLFIILIMLETYGVWRNDSLFNIAVNSVCDIKNNSTINSTYIKLPPQVLLNHIETFKTNCLDWAREEKDGVDLFIWEKDFYIQFLSTFTGIALFILIVHSSMVLIKPFGTNFEVGAVQVLKSFSLANTSLLFTLPTLVWGTHETSAETRLIHYFFVFLYSFAVFYNVLIVLYRCPRPLTAVILLTGNLMKYWTSFHITPFIRRLVS</sequence>
<dbReference type="Pfam" id="PF04161">
    <property type="entry name" value="Arv1"/>
    <property type="match status" value="1"/>
</dbReference>
<dbReference type="EMBL" id="CAVLEF010000132">
    <property type="protein sequence ID" value="CAK1551499.1"/>
    <property type="molecule type" value="Genomic_DNA"/>
</dbReference>
<evidence type="ECO:0000256" key="4">
    <source>
        <dbReference type="ARBA" id="ARBA00022692"/>
    </source>
</evidence>
<dbReference type="PANTHER" id="PTHR14467">
    <property type="entry name" value="ARV1"/>
    <property type="match status" value="1"/>
</dbReference>
<comment type="similarity">
    <text evidence="2 10">Belongs to the ARV1 family.</text>
</comment>
<comment type="caution">
    <text evidence="11">The sequence shown here is derived from an EMBL/GenBank/DDBJ whole genome shotgun (WGS) entry which is preliminary data.</text>
</comment>
<evidence type="ECO:0000313" key="11">
    <source>
        <dbReference type="EMBL" id="CAK1551499.1"/>
    </source>
</evidence>
<comment type="function">
    <text evidence="10">Mediator of sterol homeostasis involved in sterol uptake, trafficking and distribution into membranes.</text>
</comment>
<dbReference type="GO" id="GO:0005789">
    <property type="term" value="C:endoplasmic reticulum membrane"/>
    <property type="evidence" value="ECO:0007669"/>
    <property type="project" value="UniProtKB-SubCell"/>
</dbReference>
<keyword evidence="8 10" id="KW-0443">Lipid metabolism</keyword>
<evidence type="ECO:0000256" key="9">
    <source>
        <dbReference type="ARBA" id="ARBA00023136"/>
    </source>
</evidence>
<keyword evidence="6 10" id="KW-1133">Transmembrane helix</keyword>
<organism evidence="11 12">
    <name type="scientific">Leptosia nina</name>
    <dbReference type="NCBI Taxonomy" id="320188"/>
    <lineage>
        <taxon>Eukaryota</taxon>
        <taxon>Metazoa</taxon>
        <taxon>Ecdysozoa</taxon>
        <taxon>Arthropoda</taxon>
        <taxon>Hexapoda</taxon>
        <taxon>Insecta</taxon>
        <taxon>Pterygota</taxon>
        <taxon>Neoptera</taxon>
        <taxon>Endopterygota</taxon>
        <taxon>Lepidoptera</taxon>
        <taxon>Glossata</taxon>
        <taxon>Ditrysia</taxon>
        <taxon>Papilionoidea</taxon>
        <taxon>Pieridae</taxon>
        <taxon>Pierinae</taxon>
        <taxon>Leptosia</taxon>
    </lineage>
</organism>
<dbReference type="GO" id="GO:0005794">
    <property type="term" value="C:Golgi apparatus"/>
    <property type="evidence" value="ECO:0007669"/>
    <property type="project" value="TreeGrafter"/>
</dbReference>
<evidence type="ECO:0000256" key="3">
    <source>
        <dbReference type="ARBA" id="ARBA00022448"/>
    </source>
</evidence>
<dbReference type="PANTHER" id="PTHR14467:SF0">
    <property type="entry name" value="PROTEIN ARV1"/>
    <property type="match status" value="1"/>
</dbReference>
<evidence type="ECO:0000313" key="12">
    <source>
        <dbReference type="Proteomes" id="UP001497472"/>
    </source>
</evidence>
<evidence type="ECO:0000256" key="2">
    <source>
        <dbReference type="ARBA" id="ARBA00009187"/>
    </source>
</evidence>
<evidence type="ECO:0000256" key="6">
    <source>
        <dbReference type="ARBA" id="ARBA00022989"/>
    </source>
</evidence>
<feature type="transmembrane region" description="Helical" evidence="10">
    <location>
        <begin position="73"/>
        <end position="90"/>
    </location>
</feature>
<keyword evidence="3 10" id="KW-0813">Transport</keyword>
<evidence type="ECO:0000256" key="8">
    <source>
        <dbReference type="ARBA" id="ARBA00023098"/>
    </source>
</evidence>
<dbReference type="InterPro" id="IPR007290">
    <property type="entry name" value="Arv1"/>
</dbReference>
<dbReference type="AlphaFoldDB" id="A0AAV1JT04"/>
<dbReference type="GO" id="GO:0032366">
    <property type="term" value="P:intracellular sterol transport"/>
    <property type="evidence" value="ECO:0007669"/>
    <property type="project" value="UniProtKB-UniRule"/>
</dbReference>